<dbReference type="CDD" id="cd14686">
    <property type="entry name" value="bZIP"/>
    <property type="match status" value="1"/>
</dbReference>
<evidence type="ECO:0000256" key="2">
    <source>
        <dbReference type="SAM" id="MobiDB-lite"/>
    </source>
</evidence>
<keyword evidence="1" id="KW-0175">Coiled coil</keyword>
<dbReference type="PROSITE" id="PS00036">
    <property type="entry name" value="BZIP_BASIC"/>
    <property type="match status" value="1"/>
</dbReference>
<proteinExistence type="predicted"/>
<gene>
    <name evidence="4" type="ORF">G6F64_002765</name>
</gene>
<comment type="caution">
    <text evidence="4">The sequence shown here is derived from an EMBL/GenBank/DDBJ whole genome shotgun (WGS) entry which is preliminary data.</text>
</comment>
<dbReference type="Pfam" id="PF11905">
    <property type="entry name" value="DUF3425"/>
    <property type="match status" value="1"/>
</dbReference>
<dbReference type="Proteomes" id="UP000716291">
    <property type="component" value="Unassembled WGS sequence"/>
</dbReference>
<evidence type="ECO:0000313" key="5">
    <source>
        <dbReference type="Proteomes" id="UP000716291"/>
    </source>
</evidence>
<feature type="region of interest" description="Disordered" evidence="2">
    <location>
        <begin position="30"/>
        <end position="71"/>
    </location>
</feature>
<evidence type="ECO:0000259" key="3">
    <source>
        <dbReference type="PROSITE" id="PS00036"/>
    </source>
</evidence>
<name>A0A9P7BVK5_RHIOR</name>
<dbReference type="GO" id="GO:0003700">
    <property type="term" value="F:DNA-binding transcription factor activity"/>
    <property type="evidence" value="ECO:0007669"/>
    <property type="project" value="InterPro"/>
</dbReference>
<feature type="domain" description="BZIP" evidence="3">
    <location>
        <begin position="53"/>
        <end position="67"/>
    </location>
</feature>
<evidence type="ECO:0000256" key="1">
    <source>
        <dbReference type="SAM" id="Coils"/>
    </source>
</evidence>
<organism evidence="4 5">
    <name type="scientific">Rhizopus oryzae</name>
    <name type="common">Mucormycosis agent</name>
    <name type="synonym">Rhizopus arrhizus var. delemar</name>
    <dbReference type="NCBI Taxonomy" id="64495"/>
    <lineage>
        <taxon>Eukaryota</taxon>
        <taxon>Fungi</taxon>
        <taxon>Fungi incertae sedis</taxon>
        <taxon>Mucoromycota</taxon>
        <taxon>Mucoromycotina</taxon>
        <taxon>Mucoromycetes</taxon>
        <taxon>Mucorales</taxon>
        <taxon>Mucorineae</taxon>
        <taxon>Rhizopodaceae</taxon>
        <taxon>Rhizopus</taxon>
    </lineage>
</organism>
<protein>
    <recommendedName>
        <fullName evidence="3">BZIP domain-containing protein</fullName>
    </recommendedName>
</protein>
<evidence type="ECO:0000313" key="4">
    <source>
        <dbReference type="EMBL" id="KAG1312769.1"/>
    </source>
</evidence>
<reference evidence="4" key="1">
    <citation type="journal article" date="2020" name="Microb. Genom.">
        <title>Genetic diversity of clinical and environmental Mucorales isolates obtained from an investigation of mucormycosis cases among solid organ transplant recipients.</title>
        <authorList>
            <person name="Nguyen M.H."/>
            <person name="Kaul D."/>
            <person name="Muto C."/>
            <person name="Cheng S.J."/>
            <person name="Richter R.A."/>
            <person name="Bruno V.M."/>
            <person name="Liu G."/>
            <person name="Beyhan S."/>
            <person name="Sundermann A.J."/>
            <person name="Mounaud S."/>
            <person name="Pasculle A.W."/>
            <person name="Nierman W.C."/>
            <person name="Driscoll E."/>
            <person name="Cumbie R."/>
            <person name="Clancy C.J."/>
            <person name="Dupont C.L."/>
        </authorList>
    </citation>
    <scope>NUCLEOTIDE SEQUENCE</scope>
    <source>
        <strain evidence="4">GL11</strain>
    </source>
</reference>
<sequence length="546" mass="62358">MSANSTSNSQKLRLNFHYFDQECDFGIETEDGQRIRKKKTPGRKPNPPTTEEKRAQNRASQRAYRLRESQRKQEFEREKQHFVEEINNLKRKLAQSKYEADYLRAIVLHLTLNSLAQKGSVPYAWADDDDSLPNMTEDQFFTNKESTWKCPPLLRVILEKGRIVDLGKAMCNTFQVNESICSGKKFIKDLTSYGVCISDESIYLNKNSQELERNFSIQPERMVPQETTKCTSENKQDSAPLTISTHEGGEAELEEIIPTNDNQLLAYKKPLRGVLLTTPSLKTADDFIDMPPLQALHVLRLQLKLCSILGVSINATLIPTTLQKIVPHDIRIDYVPDDSIRDRMILYQDYYDVDECFECLTKNTIFMGGDIRIIKNWSLQTPEYSSKFWFFSHEFIDQSNTYHFINPIDVINQEYSENDDCTESNSSQYSNTNTCNGFRTTSPIVPNLQWTSGQCYQVSYDLGLNTAGISDVTVDLYDVQTNTSVNTLVLNEPTTSLGTTKPFNLNASKSGRYYYLVTFSNQGCAPMKTVTFQVNYNPNSSPAVCE</sequence>
<dbReference type="EMBL" id="JAANQT010000249">
    <property type="protein sequence ID" value="KAG1312769.1"/>
    <property type="molecule type" value="Genomic_DNA"/>
</dbReference>
<accession>A0A9P7BVK5</accession>
<dbReference type="AlphaFoldDB" id="A0A9P7BVK5"/>
<dbReference type="InterPro" id="IPR004827">
    <property type="entry name" value="bZIP"/>
</dbReference>
<dbReference type="InterPro" id="IPR046347">
    <property type="entry name" value="bZIP_sf"/>
</dbReference>
<dbReference type="Gene3D" id="1.20.5.170">
    <property type="match status" value="1"/>
</dbReference>
<dbReference type="InterPro" id="IPR021833">
    <property type="entry name" value="DUF3425"/>
</dbReference>
<keyword evidence="5" id="KW-1185">Reference proteome</keyword>
<dbReference type="SUPFAM" id="SSF57959">
    <property type="entry name" value="Leucine zipper domain"/>
    <property type="match status" value="1"/>
</dbReference>
<feature type="coiled-coil region" evidence="1">
    <location>
        <begin position="72"/>
        <end position="99"/>
    </location>
</feature>